<dbReference type="EMBL" id="HACM01002175">
    <property type="protein sequence ID" value="CRZ02617.1"/>
    <property type="molecule type" value="Transcribed_RNA"/>
</dbReference>
<accession>A0A0H5QLZ6</accession>
<dbReference type="AlphaFoldDB" id="A0A0H5QLZ6"/>
<protein>
    <submittedName>
        <fullName evidence="1">Uncharacterized protein</fullName>
    </submittedName>
</protein>
<sequence length="115" mass="12791">GRSTTSNTSSSTKAWYSSSSAAKNSFMYEPFIAVRSFRGSVAIRSNDTSAIRASSVFLVESFAQSSSFVHIFVLILARVWLYCGILQLHDRSRPLATHLTIKVRLKPQYGPNLRS</sequence>
<name>A0A0H5QLZ6_9EUKA</name>
<reference evidence="1" key="1">
    <citation type="submission" date="2015-04" db="EMBL/GenBank/DDBJ databases">
        <title>The genome sequence of the plant pathogenic Rhizarian Plasmodiophora brassicae reveals insights in its biotrophic life cycle and the origin of chitin synthesis.</title>
        <authorList>
            <person name="Schwelm A."/>
            <person name="Fogelqvist J."/>
            <person name="Knaust A."/>
            <person name="Julke S."/>
            <person name="Lilja T."/>
            <person name="Dhandapani V."/>
            <person name="Bonilla-Rosso G."/>
            <person name="Karlsson M."/>
            <person name="Shevchenko A."/>
            <person name="Choi S.R."/>
            <person name="Kim H.G."/>
            <person name="Park J.Y."/>
            <person name="Lim Y.P."/>
            <person name="Ludwig-Muller J."/>
            <person name="Dixelius C."/>
        </authorList>
    </citation>
    <scope>NUCLEOTIDE SEQUENCE</scope>
    <source>
        <tissue evidence="1">Potato root galls</tissue>
    </source>
</reference>
<proteinExistence type="predicted"/>
<evidence type="ECO:0000313" key="1">
    <source>
        <dbReference type="EMBL" id="CRZ02617.1"/>
    </source>
</evidence>
<feature type="non-terminal residue" evidence="1">
    <location>
        <position position="1"/>
    </location>
</feature>
<feature type="non-terminal residue" evidence="1">
    <location>
        <position position="115"/>
    </location>
</feature>
<organism evidence="1">
    <name type="scientific">Spongospora subterranea</name>
    <dbReference type="NCBI Taxonomy" id="70186"/>
    <lineage>
        <taxon>Eukaryota</taxon>
        <taxon>Sar</taxon>
        <taxon>Rhizaria</taxon>
        <taxon>Endomyxa</taxon>
        <taxon>Phytomyxea</taxon>
        <taxon>Plasmodiophorida</taxon>
        <taxon>Plasmodiophoridae</taxon>
        <taxon>Spongospora</taxon>
    </lineage>
</organism>